<dbReference type="Proteomes" id="UP000544054">
    <property type="component" value="Unassembled WGS sequence"/>
</dbReference>
<protein>
    <submittedName>
        <fullName evidence="2">Uncharacterized protein</fullName>
    </submittedName>
</protein>
<dbReference type="AlphaFoldDB" id="A0A7Y0ARC9"/>
<keyword evidence="1" id="KW-0175">Coiled coil</keyword>
<feature type="coiled-coil region" evidence="1">
    <location>
        <begin position="174"/>
        <end position="201"/>
    </location>
</feature>
<evidence type="ECO:0000313" key="2">
    <source>
        <dbReference type="EMBL" id="NML72100.1"/>
    </source>
</evidence>
<evidence type="ECO:0000256" key="1">
    <source>
        <dbReference type="SAM" id="Coils"/>
    </source>
</evidence>
<organism evidence="2 3">
    <name type="scientific">Chryseobacterium antibioticum</name>
    <dbReference type="NCBI Taxonomy" id="2728847"/>
    <lineage>
        <taxon>Bacteria</taxon>
        <taxon>Pseudomonadati</taxon>
        <taxon>Bacteroidota</taxon>
        <taxon>Flavobacteriia</taxon>
        <taxon>Flavobacteriales</taxon>
        <taxon>Weeksellaceae</taxon>
        <taxon>Chryseobacterium group</taxon>
        <taxon>Chryseobacterium</taxon>
    </lineage>
</organism>
<proteinExistence type="predicted"/>
<sequence length="221" mass="25442">MKLINVIEIYPLKYSKEESELPDSSDFPDSEIWYNEWVKSVSSLNFNFSPIDNKSYLVDIEMIDDDNLGIILGTDFKGIKPAELEEDTLTAFDGGIALMEDGKAMVLPTCCGDIGNIKEWKRILEDQTEEWNELWIGHPWIFYKKVNGKVQLSDYSDVNLKDAKNIQAHIEVDELELKTELEKAEKQQINFKNRISKILEKMKIKNFDIISEILTGVNKAT</sequence>
<name>A0A7Y0ARC9_9FLAO</name>
<gene>
    <name evidence="2" type="ORF">HHL23_20235</name>
</gene>
<keyword evidence="3" id="KW-1185">Reference proteome</keyword>
<reference evidence="2 3" key="1">
    <citation type="submission" date="2020-04" db="EMBL/GenBank/DDBJ databases">
        <title>Chryseobacterium sp. RP-3-3 sp. nov., isolated from Jeju soil.</title>
        <authorList>
            <person name="Dahal R.H."/>
        </authorList>
    </citation>
    <scope>NUCLEOTIDE SEQUENCE [LARGE SCALE GENOMIC DNA]</scope>
    <source>
        <strain evidence="2 3">RP-3-3</strain>
    </source>
</reference>
<accession>A0A7Y0ARC9</accession>
<comment type="caution">
    <text evidence="2">The sequence shown here is derived from an EMBL/GenBank/DDBJ whole genome shotgun (WGS) entry which is preliminary data.</text>
</comment>
<dbReference type="EMBL" id="JABBGI010000037">
    <property type="protein sequence ID" value="NML72100.1"/>
    <property type="molecule type" value="Genomic_DNA"/>
</dbReference>
<dbReference type="RefSeq" id="WP_169236557.1">
    <property type="nucleotide sequence ID" value="NZ_JABBGI010000037.1"/>
</dbReference>
<evidence type="ECO:0000313" key="3">
    <source>
        <dbReference type="Proteomes" id="UP000544054"/>
    </source>
</evidence>